<dbReference type="Proteomes" id="UP000265325">
    <property type="component" value="Unassembled WGS sequence"/>
</dbReference>
<dbReference type="EMBL" id="LAQS01000044">
    <property type="protein sequence ID" value="KKZ71066.1"/>
    <property type="molecule type" value="Genomic_DNA"/>
</dbReference>
<gene>
    <name evidence="2" type="ORF">VO63_25400</name>
</gene>
<comment type="caution">
    <text evidence="2">The sequence shown here is derived from an EMBL/GenBank/DDBJ whole genome shotgun (WGS) entry which is preliminary data.</text>
</comment>
<evidence type="ECO:0000313" key="3">
    <source>
        <dbReference type="Proteomes" id="UP000265325"/>
    </source>
</evidence>
<protein>
    <submittedName>
        <fullName evidence="2">Uncharacterized protein</fullName>
    </submittedName>
</protein>
<feature type="region of interest" description="Disordered" evidence="1">
    <location>
        <begin position="1"/>
        <end position="27"/>
    </location>
</feature>
<keyword evidence="3" id="KW-1185">Reference proteome</keyword>
<dbReference type="AlphaFoldDB" id="A0A2P2GHR5"/>
<accession>A0A2P2GHR5</accession>
<evidence type="ECO:0000313" key="2">
    <source>
        <dbReference type="EMBL" id="KKZ71066.1"/>
    </source>
</evidence>
<evidence type="ECO:0000256" key="1">
    <source>
        <dbReference type="SAM" id="MobiDB-lite"/>
    </source>
</evidence>
<name>A0A2P2GHR5_STREW</name>
<reference evidence="2 3" key="1">
    <citation type="submission" date="2015-05" db="EMBL/GenBank/DDBJ databases">
        <title>Draft Genome assembly of Streptomyces showdoensis.</title>
        <authorList>
            <person name="Thapa K.K."/>
            <person name="Metsa-Ketela M."/>
        </authorList>
    </citation>
    <scope>NUCLEOTIDE SEQUENCE [LARGE SCALE GENOMIC DNA]</scope>
    <source>
        <strain evidence="2 3">ATCC 15227</strain>
    </source>
</reference>
<organism evidence="2 3">
    <name type="scientific">Streptomyces showdoensis</name>
    <dbReference type="NCBI Taxonomy" id="68268"/>
    <lineage>
        <taxon>Bacteria</taxon>
        <taxon>Bacillati</taxon>
        <taxon>Actinomycetota</taxon>
        <taxon>Actinomycetes</taxon>
        <taxon>Kitasatosporales</taxon>
        <taxon>Streptomycetaceae</taxon>
        <taxon>Streptomyces</taxon>
    </lineage>
</organism>
<proteinExistence type="predicted"/>
<sequence>MKRTPVIDLTSPFSAPVETSPCAATASPHPTTHLFQAPDFGEIEAFLFDEDAHVSASGTSAARREAG</sequence>